<keyword evidence="3" id="KW-1185">Reference proteome</keyword>
<evidence type="ECO:0000259" key="1">
    <source>
        <dbReference type="PROSITE" id="PS50174"/>
    </source>
</evidence>
<feature type="domain" description="G-patch" evidence="1">
    <location>
        <begin position="342"/>
        <end position="392"/>
    </location>
</feature>
<gene>
    <name evidence="2" type="ORF">TASK_LOCUS407</name>
</gene>
<reference evidence="2 3" key="2">
    <citation type="submission" date="2018-11" db="EMBL/GenBank/DDBJ databases">
        <authorList>
            <consortium name="Pathogen Informatics"/>
        </authorList>
    </citation>
    <scope>NUCLEOTIDE SEQUENCE [LARGE SCALE GENOMIC DNA]</scope>
</reference>
<dbReference type="PROSITE" id="PS50174">
    <property type="entry name" value="G_PATCH"/>
    <property type="match status" value="1"/>
</dbReference>
<reference evidence="4" key="1">
    <citation type="submission" date="2017-02" db="UniProtKB">
        <authorList>
            <consortium name="WormBaseParasite"/>
        </authorList>
    </citation>
    <scope>IDENTIFICATION</scope>
</reference>
<dbReference type="GO" id="GO:0003676">
    <property type="term" value="F:nucleic acid binding"/>
    <property type="evidence" value="ECO:0007669"/>
    <property type="project" value="InterPro"/>
</dbReference>
<dbReference type="PANTHER" id="PTHR14390:SF2">
    <property type="entry name" value="G PATCH DOMAIN-CONTAINING PROTEIN 3"/>
    <property type="match status" value="1"/>
</dbReference>
<dbReference type="OrthoDB" id="5842926at2759"/>
<dbReference type="InterPro" id="IPR040341">
    <property type="entry name" value="GPATCH3"/>
</dbReference>
<organism evidence="4">
    <name type="scientific">Taenia asiatica</name>
    <name type="common">Asian tapeworm</name>
    <dbReference type="NCBI Taxonomy" id="60517"/>
    <lineage>
        <taxon>Eukaryota</taxon>
        <taxon>Metazoa</taxon>
        <taxon>Spiralia</taxon>
        <taxon>Lophotrochozoa</taxon>
        <taxon>Platyhelminthes</taxon>
        <taxon>Cestoda</taxon>
        <taxon>Eucestoda</taxon>
        <taxon>Cyclophyllidea</taxon>
        <taxon>Taeniidae</taxon>
        <taxon>Taenia</taxon>
    </lineage>
</organism>
<proteinExistence type="predicted"/>
<dbReference type="PANTHER" id="PTHR14390">
    <property type="entry name" value="G PATCH DOMAIN CONTAINING PROTEIN 3"/>
    <property type="match status" value="1"/>
</dbReference>
<dbReference type="GO" id="GO:0045893">
    <property type="term" value="P:positive regulation of DNA-templated transcription"/>
    <property type="evidence" value="ECO:0007669"/>
    <property type="project" value="TreeGrafter"/>
</dbReference>
<evidence type="ECO:0000313" key="3">
    <source>
        <dbReference type="Proteomes" id="UP000282613"/>
    </source>
</evidence>
<sequence length="482" mass="54760">MDLTGQDIFFITDIPPLLKTADLRRIFSQHIEGGAFTCFHYRHRPTSSRFAPIAQGTVDVEVLLRVLKRHRSRRTLCCTALVAIKPSNTRKVLAAFEDSWFSDAKCGDFTPCKFYRVNYAPSHLNSLRRLCEFSPPSWMPHGNVGTPISHFISLIRSCRLGSDTIRRLRLDLLCFRSNRKYGSVSYTYPDYAGISDPIVDMEVAMEKPEFKTQSGLILSNPVNTDEVAEEWDRFETLHDDPYDVDRSSKHSLKYESRIELKWEKGGPGLVHYTDEMFWRERESVRKDEFFDEPSSFDWDINLHQYSDDEGLSFTGPGGPDLDSKQLSQILDESNEDCGKPFLSAYGARIMQSQGWRRGTRLGNPKRKGLLEPLTSEDGFVSTNRSGLGFTITPSRPPLTKSFPKFTSSVYIRSVFDSPEVVALRSGTPCHEKRLQNRLNVNDCQITGNEKCLVINNPHSSLGIKGVEFKFGGLIHSTCKNVQ</sequence>
<evidence type="ECO:0000313" key="4">
    <source>
        <dbReference type="WBParaSite" id="TASK_0000040601-mRNA-1"/>
    </source>
</evidence>
<dbReference type="AlphaFoldDB" id="A0A0R3VT61"/>
<dbReference type="Proteomes" id="UP000282613">
    <property type="component" value="Unassembled WGS sequence"/>
</dbReference>
<accession>A0A0R3VT61</accession>
<dbReference type="EMBL" id="UYRS01000050">
    <property type="protein sequence ID" value="VDK20859.1"/>
    <property type="molecule type" value="Genomic_DNA"/>
</dbReference>
<dbReference type="GO" id="GO:0039536">
    <property type="term" value="P:negative regulation of RIG-I signaling pathway"/>
    <property type="evidence" value="ECO:0007669"/>
    <property type="project" value="InterPro"/>
</dbReference>
<dbReference type="WBParaSite" id="TASK_0000040601-mRNA-1">
    <property type="protein sequence ID" value="TASK_0000040601-mRNA-1"/>
    <property type="gene ID" value="TASK_0000040601"/>
</dbReference>
<evidence type="ECO:0000313" key="2">
    <source>
        <dbReference type="EMBL" id="VDK20859.1"/>
    </source>
</evidence>
<name>A0A0R3VT61_TAEAS</name>
<dbReference type="STRING" id="60517.A0A0R3VT61"/>
<dbReference type="InterPro" id="IPR000467">
    <property type="entry name" value="G_patch_dom"/>
</dbReference>
<protein>
    <submittedName>
        <fullName evidence="4">G-patch domain-containing protein</fullName>
    </submittedName>
</protein>
<dbReference type="GO" id="GO:0032480">
    <property type="term" value="P:negative regulation of type I interferon production"/>
    <property type="evidence" value="ECO:0007669"/>
    <property type="project" value="InterPro"/>
</dbReference>